<evidence type="ECO:0000313" key="3">
    <source>
        <dbReference type="EMBL" id="KAJ4127822.1"/>
    </source>
</evidence>
<evidence type="ECO:0000256" key="1">
    <source>
        <dbReference type="SAM" id="MobiDB-lite"/>
    </source>
</evidence>
<reference evidence="3" key="1">
    <citation type="submission" date="2022-09" db="EMBL/GenBank/DDBJ databases">
        <title>Fusarium specimens isolated from Avocado Roots.</title>
        <authorList>
            <person name="Stajich J."/>
            <person name="Roper C."/>
            <person name="Heimlech-Rivalta G."/>
        </authorList>
    </citation>
    <scope>NUCLEOTIDE SEQUENCE</scope>
    <source>
        <strain evidence="3">CF00095</strain>
    </source>
</reference>
<dbReference type="InterPro" id="IPR036047">
    <property type="entry name" value="F-box-like_dom_sf"/>
</dbReference>
<keyword evidence="4" id="KW-1185">Reference proteome</keyword>
<dbReference type="SUPFAM" id="SSF81383">
    <property type="entry name" value="F-box domain"/>
    <property type="match status" value="1"/>
</dbReference>
<name>A0ABQ8R661_FUSEQ</name>
<dbReference type="InterPro" id="IPR032675">
    <property type="entry name" value="LRR_dom_sf"/>
</dbReference>
<dbReference type="InterPro" id="IPR001810">
    <property type="entry name" value="F-box_dom"/>
</dbReference>
<comment type="caution">
    <text evidence="3">The sequence shown here is derived from an EMBL/GenBank/DDBJ whole genome shotgun (WGS) entry which is preliminary data.</text>
</comment>
<evidence type="ECO:0000313" key="4">
    <source>
        <dbReference type="Proteomes" id="UP001152024"/>
    </source>
</evidence>
<proteinExistence type="predicted"/>
<dbReference type="PROSITE" id="PS50181">
    <property type="entry name" value="FBOX"/>
    <property type="match status" value="1"/>
</dbReference>
<protein>
    <recommendedName>
        <fullName evidence="2">F-box domain-containing protein</fullName>
    </recommendedName>
</protein>
<evidence type="ECO:0000259" key="2">
    <source>
        <dbReference type="PROSITE" id="PS50181"/>
    </source>
</evidence>
<dbReference type="Proteomes" id="UP001152024">
    <property type="component" value="Unassembled WGS sequence"/>
</dbReference>
<organism evidence="3 4">
    <name type="scientific">Fusarium equiseti</name>
    <name type="common">Fusarium scirpi</name>
    <dbReference type="NCBI Taxonomy" id="61235"/>
    <lineage>
        <taxon>Eukaryota</taxon>
        <taxon>Fungi</taxon>
        <taxon>Dikarya</taxon>
        <taxon>Ascomycota</taxon>
        <taxon>Pezizomycotina</taxon>
        <taxon>Sordariomycetes</taxon>
        <taxon>Hypocreomycetidae</taxon>
        <taxon>Hypocreales</taxon>
        <taxon>Nectriaceae</taxon>
        <taxon>Fusarium</taxon>
        <taxon>Fusarium incarnatum-equiseti species complex</taxon>
    </lineage>
</organism>
<dbReference type="EMBL" id="JAOQBH010000012">
    <property type="protein sequence ID" value="KAJ4127822.1"/>
    <property type="molecule type" value="Genomic_DNA"/>
</dbReference>
<feature type="region of interest" description="Disordered" evidence="1">
    <location>
        <begin position="369"/>
        <end position="391"/>
    </location>
</feature>
<dbReference type="Gene3D" id="3.80.10.10">
    <property type="entry name" value="Ribonuclease Inhibitor"/>
    <property type="match status" value="1"/>
</dbReference>
<feature type="compositionally biased region" description="Basic and acidic residues" evidence="1">
    <location>
        <begin position="370"/>
        <end position="391"/>
    </location>
</feature>
<feature type="domain" description="F-box" evidence="2">
    <location>
        <begin position="3"/>
        <end position="48"/>
    </location>
</feature>
<dbReference type="SUPFAM" id="SSF52047">
    <property type="entry name" value="RNI-like"/>
    <property type="match status" value="1"/>
</dbReference>
<sequence length="459" mass="53551">MTSPALQYLPPEILLLISDELPHRDRKSLSAVNGRFRNQLVRRLFRHIQIDCPLSQDSNLQHVIDKYGDYVTGLLLNVTFLPNPPSSSFEGTELDLETDWYEEEKWYWYDYPDSVWAQDASDVPIMHDLIQFKGMPKCTSLGIRTDGEGEFEPHGGWDDDGFYGYDFCASVESWEEVKEKERKYSWRQAWNELWRDVAKFSKMERLDLFNYLPIKASWWLEPEWAAFVGRLKDLKIRAFGQDNGFNTQEGFCSFFNDMPEFLFRHATNLEHLYIAGHEDAHLSDGTLRFKEDTMTQLKSLHFENMSISTSLMDFLSGSTPKLESLHLDNVAAWGTVFTPVWADFWEAVREGNPALKEVIYRYPRTPPLSEEERLHGHDPTFDATKTDDEQEAQARKMVADDDTLTIWPYICADDTFGELFEMEDPNLYFLVLGHDNTEYKLLMKEIKERQQETTAPSDN</sequence>
<gene>
    <name evidence="3" type="ORF">NW768_008098</name>
</gene>
<accession>A0ABQ8R661</accession>